<keyword evidence="2" id="KW-1133">Transmembrane helix</keyword>
<feature type="transmembrane region" description="Helical" evidence="2">
    <location>
        <begin position="12"/>
        <end position="32"/>
    </location>
</feature>
<accession>A0A2N9EV13</accession>
<gene>
    <name evidence="3" type="ORF">FSB_LOCUS6296</name>
</gene>
<keyword evidence="2" id="KW-0812">Transmembrane</keyword>
<feature type="region of interest" description="Disordered" evidence="1">
    <location>
        <begin position="36"/>
        <end position="99"/>
    </location>
</feature>
<evidence type="ECO:0000313" key="3">
    <source>
        <dbReference type="EMBL" id="SPC78414.1"/>
    </source>
</evidence>
<proteinExistence type="predicted"/>
<feature type="transmembrane region" description="Helical" evidence="2">
    <location>
        <begin position="100"/>
        <end position="117"/>
    </location>
</feature>
<reference evidence="3" key="1">
    <citation type="submission" date="2018-02" db="EMBL/GenBank/DDBJ databases">
        <authorList>
            <person name="Cohen D.B."/>
            <person name="Kent A.D."/>
        </authorList>
    </citation>
    <scope>NUCLEOTIDE SEQUENCE</scope>
</reference>
<feature type="compositionally biased region" description="Basic and acidic residues" evidence="1">
    <location>
        <begin position="74"/>
        <end position="95"/>
    </location>
</feature>
<organism evidence="3">
    <name type="scientific">Fagus sylvatica</name>
    <name type="common">Beechnut</name>
    <dbReference type="NCBI Taxonomy" id="28930"/>
    <lineage>
        <taxon>Eukaryota</taxon>
        <taxon>Viridiplantae</taxon>
        <taxon>Streptophyta</taxon>
        <taxon>Embryophyta</taxon>
        <taxon>Tracheophyta</taxon>
        <taxon>Spermatophyta</taxon>
        <taxon>Magnoliopsida</taxon>
        <taxon>eudicotyledons</taxon>
        <taxon>Gunneridae</taxon>
        <taxon>Pentapetalae</taxon>
        <taxon>rosids</taxon>
        <taxon>fabids</taxon>
        <taxon>Fagales</taxon>
        <taxon>Fagaceae</taxon>
        <taxon>Fagus</taxon>
    </lineage>
</organism>
<sequence length="120" mass="13058">MMVVASGLRCYHAFSLLRLGCFLQIGSFSVFLSPDSEHPKKTLAKPTHPPPTGPRNIEPSTAATKSQIGARSNPELEREIPSKRGTDCVRGREDPNGSELGLDVVFCVAPVVFVVLLQRK</sequence>
<evidence type="ECO:0000256" key="1">
    <source>
        <dbReference type="SAM" id="MobiDB-lite"/>
    </source>
</evidence>
<dbReference type="EMBL" id="OIVN01000331">
    <property type="protein sequence ID" value="SPC78414.1"/>
    <property type="molecule type" value="Genomic_DNA"/>
</dbReference>
<name>A0A2N9EV13_FAGSY</name>
<feature type="compositionally biased region" description="Polar residues" evidence="1">
    <location>
        <begin position="58"/>
        <end position="70"/>
    </location>
</feature>
<protein>
    <submittedName>
        <fullName evidence="3">Uncharacterized protein</fullName>
    </submittedName>
</protein>
<evidence type="ECO:0000256" key="2">
    <source>
        <dbReference type="SAM" id="Phobius"/>
    </source>
</evidence>
<keyword evidence="2" id="KW-0472">Membrane</keyword>
<dbReference type="AlphaFoldDB" id="A0A2N9EV13"/>